<name>F0WI05_9STRA</name>
<sequence length="55" mass="6026">MLLLRLVYNLIEINLQLEEQLNAKSGAKEQCEAKKLVSGKQEDDLLAGNTLAAAL</sequence>
<evidence type="ECO:0000313" key="1">
    <source>
        <dbReference type="EMBL" id="CCA20882.1"/>
    </source>
</evidence>
<organism evidence="1">
    <name type="scientific">Albugo laibachii Nc14</name>
    <dbReference type="NCBI Taxonomy" id="890382"/>
    <lineage>
        <taxon>Eukaryota</taxon>
        <taxon>Sar</taxon>
        <taxon>Stramenopiles</taxon>
        <taxon>Oomycota</taxon>
        <taxon>Peronosporomycetes</taxon>
        <taxon>Albuginales</taxon>
        <taxon>Albuginaceae</taxon>
        <taxon>Albugo</taxon>
    </lineage>
</organism>
<dbReference type="AlphaFoldDB" id="F0WI05"/>
<reference evidence="1" key="2">
    <citation type="submission" date="2011-02" db="EMBL/GenBank/DDBJ databases">
        <authorList>
            <person name="MacLean D."/>
        </authorList>
    </citation>
    <scope>NUCLEOTIDE SEQUENCE</scope>
</reference>
<dbReference type="EMBL" id="FR824151">
    <property type="protein sequence ID" value="CCA20882.1"/>
    <property type="molecule type" value="Genomic_DNA"/>
</dbReference>
<dbReference type="HOGENOM" id="CLU_3036359_0_0_1"/>
<proteinExistence type="predicted"/>
<reference evidence="1" key="1">
    <citation type="journal article" date="2011" name="PLoS Biol.">
        <title>Gene gain and loss during evolution of obligate parasitism in the white rust pathogen of Arabidopsis thaliana.</title>
        <authorList>
            <person name="Kemen E."/>
            <person name="Gardiner A."/>
            <person name="Schultz-Larsen T."/>
            <person name="Kemen A.C."/>
            <person name="Balmuth A.L."/>
            <person name="Robert-Seilaniantz A."/>
            <person name="Bailey K."/>
            <person name="Holub E."/>
            <person name="Studholme D.J."/>
            <person name="Maclean D."/>
            <person name="Jones J.D."/>
        </authorList>
    </citation>
    <scope>NUCLEOTIDE SEQUENCE</scope>
</reference>
<protein>
    <submittedName>
        <fullName evidence="1">AlNc14C106G6212 protein</fullName>
    </submittedName>
</protein>
<accession>F0WI05</accession>
<gene>
    <name evidence="1" type="primary">AlNc14C106G6212</name>
    <name evidence="1" type="ORF">ALNC14_070250</name>
</gene>